<evidence type="ECO:0000256" key="4">
    <source>
        <dbReference type="PIRSR" id="PIRSR606710-1"/>
    </source>
</evidence>
<dbReference type="CDD" id="cd09000">
    <property type="entry name" value="GH43_SXA-like"/>
    <property type="match status" value="1"/>
</dbReference>
<dbReference type="InterPro" id="IPR041542">
    <property type="entry name" value="GH43_C2"/>
</dbReference>
<dbReference type="InterPro" id="IPR013320">
    <property type="entry name" value="ConA-like_dom_sf"/>
</dbReference>
<dbReference type="SUPFAM" id="SSF75005">
    <property type="entry name" value="Arabinanase/levansucrase/invertase"/>
    <property type="match status" value="1"/>
</dbReference>
<feature type="domain" description="Beta-xylosidase C-terminal Concanavalin A-like" evidence="7">
    <location>
        <begin position="343"/>
        <end position="539"/>
    </location>
</feature>
<evidence type="ECO:0000256" key="6">
    <source>
        <dbReference type="RuleBase" id="RU361187"/>
    </source>
</evidence>
<organism evidence="8 9">
    <name type="scientific">Clostridium grantii DSM 8605</name>
    <dbReference type="NCBI Taxonomy" id="1121316"/>
    <lineage>
        <taxon>Bacteria</taxon>
        <taxon>Bacillati</taxon>
        <taxon>Bacillota</taxon>
        <taxon>Clostridia</taxon>
        <taxon>Eubacteriales</taxon>
        <taxon>Clostridiaceae</taxon>
        <taxon>Clostridium</taxon>
    </lineage>
</organism>
<reference evidence="8 9" key="1">
    <citation type="submission" date="2016-11" db="EMBL/GenBank/DDBJ databases">
        <authorList>
            <person name="Jaros S."/>
            <person name="Januszkiewicz K."/>
            <person name="Wedrychowicz H."/>
        </authorList>
    </citation>
    <scope>NUCLEOTIDE SEQUENCE [LARGE SCALE GENOMIC DNA]</scope>
    <source>
        <strain evidence="8 9">DSM 8605</strain>
    </source>
</reference>
<dbReference type="PANTHER" id="PTHR42812:SF12">
    <property type="entry name" value="BETA-XYLOSIDASE-RELATED"/>
    <property type="match status" value="1"/>
</dbReference>
<dbReference type="Gene3D" id="2.115.10.20">
    <property type="entry name" value="Glycosyl hydrolase domain, family 43"/>
    <property type="match status" value="1"/>
</dbReference>
<evidence type="ECO:0000256" key="3">
    <source>
        <dbReference type="ARBA" id="ARBA00023295"/>
    </source>
</evidence>
<dbReference type="GO" id="GO:0005975">
    <property type="term" value="P:carbohydrate metabolic process"/>
    <property type="evidence" value="ECO:0007669"/>
    <property type="project" value="InterPro"/>
</dbReference>
<evidence type="ECO:0000256" key="1">
    <source>
        <dbReference type="ARBA" id="ARBA00009865"/>
    </source>
</evidence>
<keyword evidence="2 6" id="KW-0378">Hydrolase</keyword>
<dbReference type="PANTHER" id="PTHR42812">
    <property type="entry name" value="BETA-XYLOSIDASE"/>
    <property type="match status" value="1"/>
</dbReference>
<evidence type="ECO:0000313" key="9">
    <source>
        <dbReference type="Proteomes" id="UP000184447"/>
    </source>
</evidence>
<dbReference type="Proteomes" id="UP000184447">
    <property type="component" value="Unassembled WGS sequence"/>
</dbReference>
<evidence type="ECO:0000259" key="7">
    <source>
        <dbReference type="Pfam" id="PF17851"/>
    </source>
</evidence>
<dbReference type="InterPro" id="IPR051795">
    <property type="entry name" value="Glycosyl_Hydrlase_43"/>
</dbReference>
<feature type="active site" description="Proton acceptor" evidence="4">
    <location>
        <position position="13"/>
    </location>
</feature>
<dbReference type="Pfam" id="PF04616">
    <property type="entry name" value="Glyco_hydro_43"/>
    <property type="match status" value="1"/>
</dbReference>
<keyword evidence="9" id="KW-1185">Reference proteome</keyword>
<comment type="similarity">
    <text evidence="1 6">Belongs to the glycosyl hydrolase 43 family.</text>
</comment>
<gene>
    <name evidence="8" type="ORF">SAMN02745207_01188</name>
</gene>
<keyword evidence="3 6" id="KW-0326">Glycosidase</keyword>
<evidence type="ECO:0000256" key="5">
    <source>
        <dbReference type="PIRSR" id="PIRSR606710-2"/>
    </source>
</evidence>
<feature type="active site" description="Proton donor" evidence="4">
    <location>
        <position position="188"/>
    </location>
</feature>
<dbReference type="Gene3D" id="2.60.120.200">
    <property type="match status" value="1"/>
</dbReference>
<dbReference type="RefSeq" id="WP_073337515.1">
    <property type="nucleotide sequence ID" value="NZ_FQXM01000005.1"/>
</dbReference>
<dbReference type="OrthoDB" id="9801455at2"/>
<dbReference type="AlphaFoldDB" id="A0A1M5T423"/>
<dbReference type="SUPFAM" id="SSF49899">
    <property type="entry name" value="Concanavalin A-like lectins/glucanases"/>
    <property type="match status" value="1"/>
</dbReference>
<dbReference type="STRING" id="1121316.SAMN02745207_01188"/>
<proteinExistence type="inferred from homology"/>
<feature type="site" description="Important for catalytic activity, responsible for pKa modulation of the active site Glu and correct orientation of both the proton donor and substrate" evidence="5">
    <location>
        <position position="128"/>
    </location>
</feature>
<dbReference type="EMBL" id="FQXM01000005">
    <property type="protein sequence ID" value="SHH45456.1"/>
    <property type="molecule type" value="Genomic_DNA"/>
</dbReference>
<dbReference type="InterPro" id="IPR023296">
    <property type="entry name" value="Glyco_hydro_beta-prop_sf"/>
</dbReference>
<evidence type="ECO:0000256" key="2">
    <source>
        <dbReference type="ARBA" id="ARBA00022801"/>
    </source>
</evidence>
<dbReference type="GO" id="GO:0004553">
    <property type="term" value="F:hydrolase activity, hydrolyzing O-glycosyl compounds"/>
    <property type="evidence" value="ECO:0007669"/>
    <property type="project" value="InterPro"/>
</dbReference>
<dbReference type="Pfam" id="PF17851">
    <property type="entry name" value="GH43_C2"/>
    <property type="match status" value="1"/>
</dbReference>
<evidence type="ECO:0000313" key="8">
    <source>
        <dbReference type="EMBL" id="SHH45456.1"/>
    </source>
</evidence>
<name>A0A1M5T423_9CLOT</name>
<protein>
    <submittedName>
        <fullName evidence="8">Xylan 1,4-beta-xylosidase</fullName>
    </submittedName>
</protein>
<sequence length="543" mass="62941">MLENPIISGFNPDPSIIRVGEDYYIATSTFEWFPGIPIYKSKDLKNWELFTHVVTKKEQIDLRGIDSALGIWAPALSYDKVKERFYMCFSVINGATNNNFDVNNYLMYTNDITAEWSMPIYLNSSGFDPALFHDDDGKKWIVNLEWDFRKGYEHPGAIVIEEYDPINEILMGGATRIFKGGTDRGCQEGPQIYKRNNYYYLVTAEGGTGYGHGVVVSRAENIKGPYKTFDRKPIITSQPEDFNERGVEESMKIHRFNPESYLQRAGHGNIVETQNGEVYVTHLCSRPILPEIRSILGRETAIQKCRWTKDNWLELDSDDNLAKRFVQQPNLEEVEVNKIPDFDDFDKPNLTIDYYTLREPQNSSWLSLEKESMLRIKGRDTLFSRYDQSFIAKKLKYFNNEIETLVFFNPENFLEMAGLTCFYNNSAFYYLRLYYSESLKSQCLGIMINDNGYKDELLEHRVPIMDGGKGVYMKAIIKNGDLQFYYALKKDQWQKIGPILDASILSDEYAHGFTGAFAGITVQDLYKKSKWAEFEYFSLKKQE</sequence>
<accession>A0A1M5T423</accession>
<dbReference type="InterPro" id="IPR006710">
    <property type="entry name" value="Glyco_hydro_43"/>
</dbReference>